<feature type="region of interest" description="Disordered" evidence="2">
    <location>
        <begin position="370"/>
        <end position="396"/>
    </location>
</feature>
<feature type="compositionally biased region" description="Polar residues" evidence="2">
    <location>
        <begin position="443"/>
        <end position="462"/>
    </location>
</feature>
<feature type="compositionally biased region" description="Basic and acidic residues" evidence="2">
    <location>
        <begin position="463"/>
        <end position="475"/>
    </location>
</feature>
<name>A0A6I9QS16_ELAGV</name>
<feature type="region of interest" description="Disordered" evidence="2">
    <location>
        <begin position="666"/>
        <end position="685"/>
    </location>
</feature>
<evidence type="ECO:0000313" key="5">
    <source>
        <dbReference type="RefSeq" id="XP_010912404.1"/>
    </source>
</evidence>
<dbReference type="OrthoDB" id="70161at2759"/>
<dbReference type="PANTHER" id="PTHR13430">
    <property type="match status" value="1"/>
</dbReference>
<keyword evidence="4" id="KW-1185">Reference proteome</keyword>
<dbReference type="Gene3D" id="3.30.900.10">
    <property type="entry name" value="HORMA domain"/>
    <property type="match status" value="1"/>
</dbReference>
<feature type="compositionally biased region" description="Low complexity" evidence="2">
    <location>
        <begin position="379"/>
        <end position="396"/>
    </location>
</feature>
<dbReference type="Proteomes" id="UP000504607">
    <property type="component" value="Chromosome 2"/>
</dbReference>
<organism evidence="4 5">
    <name type="scientific">Elaeis guineensis var. tenera</name>
    <name type="common">Oil palm</name>
    <dbReference type="NCBI Taxonomy" id="51953"/>
    <lineage>
        <taxon>Eukaryota</taxon>
        <taxon>Viridiplantae</taxon>
        <taxon>Streptophyta</taxon>
        <taxon>Embryophyta</taxon>
        <taxon>Tracheophyta</taxon>
        <taxon>Spermatophyta</taxon>
        <taxon>Magnoliopsida</taxon>
        <taxon>Liliopsida</taxon>
        <taxon>Arecaceae</taxon>
        <taxon>Arecoideae</taxon>
        <taxon>Cocoseae</taxon>
        <taxon>Elaeidinae</taxon>
        <taxon>Elaeis</taxon>
    </lineage>
</organism>
<feature type="region of interest" description="Disordered" evidence="2">
    <location>
        <begin position="416"/>
        <end position="475"/>
    </location>
</feature>
<dbReference type="InParanoid" id="A0A6I9QS16"/>
<feature type="compositionally biased region" description="Polar residues" evidence="2">
    <location>
        <begin position="627"/>
        <end position="638"/>
    </location>
</feature>
<dbReference type="Pfam" id="PF10033">
    <property type="entry name" value="ATG13"/>
    <property type="match status" value="1"/>
</dbReference>
<dbReference type="GO" id="GO:0000423">
    <property type="term" value="P:mitophagy"/>
    <property type="evidence" value="ECO:0007669"/>
    <property type="project" value="TreeGrafter"/>
</dbReference>
<accession>A0A6I9QS16</accession>
<feature type="domain" description="Autophagy-related protein 13 N-terminal" evidence="3">
    <location>
        <begin position="19"/>
        <end position="259"/>
    </location>
</feature>
<dbReference type="GO" id="GO:1990316">
    <property type="term" value="C:Atg1/ULK1 kinase complex"/>
    <property type="evidence" value="ECO:0007669"/>
    <property type="project" value="InterPro"/>
</dbReference>
<feature type="region of interest" description="Disordered" evidence="2">
    <location>
        <begin position="313"/>
        <end position="336"/>
    </location>
</feature>
<evidence type="ECO:0000313" key="4">
    <source>
        <dbReference type="Proteomes" id="UP000504607"/>
    </source>
</evidence>
<dbReference type="GO" id="GO:0034497">
    <property type="term" value="P:protein localization to phagophore assembly site"/>
    <property type="evidence" value="ECO:0007669"/>
    <property type="project" value="TreeGrafter"/>
</dbReference>
<dbReference type="GO" id="GO:0005829">
    <property type="term" value="C:cytosol"/>
    <property type="evidence" value="ECO:0007669"/>
    <property type="project" value="TreeGrafter"/>
</dbReference>
<dbReference type="GO" id="GO:0034727">
    <property type="term" value="P:piecemeal microautophagy of the nucleus"/>
    <property type="evidence" value="ECO:0007669"/>
    <property type="project" value="TreeGrafter"/>
</dbReference>
<dbReference type="PANTHER" id="PTHR13430:SF15">
    <property type="entry name" value="AUTOPHAGY-RELATED PROTEIN 13B"/>
    <property type="match status" value="1"/>
</dbReference>
<dbReference type="AlphaFoldDB" id="A0A6I9QS16"/>
<dbReference type="InterPro" id="IPR036570">
    <property type="entry name" value="HORMA_dom_sf"/>
</dbReference>
<reference evidence="5" key="1">
    <citation type="submission" date="2025-08" db="UniProtKB">
        <authorList>
            <consortium name="RefSeq"/>
        </authorList>
    </citation>
    <scope>IDENTIFICATION</scope>
</reference>
<dbReference type="InterPro" id="IPR018731">
    <property type="entry name" value="Atg13_N"/>
</dbReference>
<evidence type="ECO:0000256" key="1">
    <source>
        <dbReference type="ARBA" id="ARBA00023006"/>
    </source>
</evidence>
<proteinExistence type="predicted"/>
<dbReference type="KEGG" id="egu:105038332"/>
<dbReference type="InterPro" id="IPR040182">
    <property type="entry name" value="ATG13"/>
</dbReference>
<dbReference type="RefSeq" id="XP_010912404.1">
    <property type="nucleotide sequence ID" value="XM_010914102.3"/>
</dbReference>
<keyword evidence="1" id="KW-0072">Autophagy</keyword>
<evidence type="ECO:0000256" key="2">
    <source>
        <dbReference type="SAM" id="MobiDB-lite"/>
    </source>
</evidence>
<gene>
    <name evidence="5" type="primary">LOC105038332</name>
</gene>
<protein>
    <submittedName>
        <fullName evidence="5">Autophagy-related protein 13b</fullName>
    </submittedName>
</protein>
<evidence type="ECO:0000259" key="3">
    <source>
        <dbReference type="Pfam" id="PF10033"/>
    </source>
</evidence>
<feature type="region of interest" description="Disordered" evidence="2">
    <location>
        <begin position="618"/>
        <end position="651"/>
    </location>
</feature>
<sequence length="685" mass="74810">MASSPCNSYSEPPIIEQVITEFFAKSLHIILESRSPNVSSRNYCGDHFTSSPSSSSSSSSSSRPRDKWFNLALRDCHFDLWWQSNLEPLVIDVLLVHQSSASSATHLFPGGCLLLNSSGKDRFLMSPRMDELETKSEKIVERWVVQYESLKKSSFGREVWSGTRKSSSASEIPTLYKKIYKRTVVMLRSLYVFVKLLPAYKIFQELNSSGRICPLSLSHRITSFVEPFTRAEDAEMSQFSFVPIDTPCGRLSLTVSYLPALEDQSSEPSTALSAQFIMDYVGSPATEPLKSFQSVPSAGPLPQFVSITRRHSWSNEHGGMPSGSPSPSPTYFDSQATHYNSNVHLPPCHLHDQPPSAASVLHNASVAHKKNASFEDHPSSFPFSPMSSPSTPTHFPAGHLPNTLLCSESAPVSIPLPRHGSNSGLLNQALPPSSPKPEKPGCSPQTNTLGDQIATVSASRTSSPEDKLQTKREPLRLGDLEAGMSLAKALSFGNGEVGCLRGLKCSSPHIPFSRSSSRLSLLGDFDDSEFACPFADDEDRTESCNRVELSEGKDQVSENLESRGLVPVQRSPDAAVGALVQMLKTAPPLQQDLSNSIRSSQVFRGDFRNLRIRHNESMEAEVAKSESPASNSEITASGPSKPRTTADGLEELRIYKEMKELLLKQGGSKSLCDNHKDKPACGGSS</sequence>
<dbReference type="FunCoup" id="A0A6I9QS16">
    <property type="interactions" value="50"/>
</dbReference>
<dbReference type="GeneID" id="105038332"/>
<dbReference type="GO" id="GO:0000407">
    <property type="term" value="C:phagophore assembly site"/>
    <property type="evidence" value="ECO:0007669"/>
    <property type="project" value="TreeGrafter"/>
</dbReference>